<evidence type="ECO:0000256" key="6">
    <source>
        <dbReference type="ARBA" id="ARBA00022801"/>
    </source>
</evidence>
<evidence type="ECO:0000256" key="2">
    <source>
        <dbReference type="ARBA" id="ARBA00004141"/>
    </source>
</evidence>
<dbReference type="Pfam" id="PF17820">
    <property type="entry name" value="PDZ_6"/>
    <property type="match status" value="1"/>
</dbReference>
<keyword evidence="7" id="KW-0862">Zinc</keyword>
<feature type="domain" description="PDZ" evidence="12">
    <location>
        <begin position="114"/>
        <end position="188"/>
    </location>
</feature>
<evidence type="ECO:0000256" key="1">
    <source>
        <dbReference type="ARBA" id="ARBA00001947"/>
    </source>
</evidence>
<dbReference type="InterPro" id="IPR001478">
    <property type="entry name" value="PDZ"/>
</dbReference>
<reference evidence="14" key="1">
    <citation type="submission" date="2017-04" db="EMBL/GenBank/DDBJ databases">
        <title>Function of individual gut microbiota members based on whole genome sequencing of pure cultures obtained from chicken caecum.</title>
        <authorList>
            <person name="Medvecky M."/>
            <person name="Cejkova D."/>
            <person name="Polansky O."/>
            <person name="Karasova D."/>
            <person name="Kubasova T."/>
            <person name="Cizek A."/>
            <person name="Rychlik I."/>
        </authorList>
    </citation>
    <scope>NUCLEOTIDE SEQUENCE [LARGE SCALE GENOMIC DNA]</scope>
    <source>
        <strain evidence="14">An273</strain>
    </source>
</reference>
<evidence type="ECO:0000256" key="7">
    <source>
        <dbReference type="ARBA" id="ARBA00022833"/>
    </source>
</evidence>
<comment type="cofactor">
    <cofactor evidence="1">
        <name>Zn(2+)</name>
        <dbReference type="ChEBI" id="CHEBI:29105"/>
    </cofactor>
</comment>
<evidence type="ECO:0000313" key="14">
    <source>
        <dbReference type="Proteomes" id="UP000196368"/>
    </source>
</evidence>
<dbReference type="SMART" id="SM00228">
    <property type="entry name" value="PDZ"/>
    <property type="match status" value="1"/>
</dbReference>
<dbReference type="PANTHER" id="PTHR42837:SF2">
    <property type="entry name" value="MEMBRANE METALLOPROTEASE ARASP2, CHLOROPLASTIC-RELATED"/>
    <property type="match status" value="1"/>
</dbReference>
<comment type="subcellular location">
    <subcellularLocation>
        <location evidence="2">Membrane</location>
        <topology evidence="2">Multi-pass membrane protein</topology>
    </subcellularLocation>
</comment>
<keyword evidence="10 11" id="KW-0472">Membrane</keyword>
<keyword evidence="14" id="KW-1185">Reference proteome</keyword>
<feature type="transmembrane region" description="Helical" evidence="11">
    <location>
        <begin position="276"/>
        <end position="298"/>
    </location>
</feature>
<dbReference type="CDD" id="cd06163">
    <property type="entry name" value="S2P-M50_PDZ_RseP-like"/>
    <property type="match status" value="1"/>
</dbReference>
<dbReference type="Pfam" id="PF02163">
    <property type="entry name" value="Peptidase_M50"/>
    <property type="match status" value="1"/>
</dbReference>
<evidence type="ECO:0000256" key="4">
    <source>
        <dbReference type="ARBA" id="ARBA00022670"/>
    </source>
</evidence>
<accession>A0A1Y4DIY0</accession>
<dbReference type="RefSeq" id="WP_087287940.1">
    <property type="nucleotide sequence ID" value="NZ_NFJD01000002.1"/>
</dbReference>
<name>A0A1Y4DIY0_9BACT</name>
<sequence length="376" mass="41378">MLLSVIAVIVVLSPIVIVHEFGHYIACRLTGIRVNEFSFGFGKILWHKKVGDTDYQVRAIPFGGFVEPAGPMFHPQDAPEPPKPYEFAAKKWYAKFFMVVNGALFNYLLAALIFGVLIYIKGMPETDPVKLPAAVGTVAKGYPAEKLDLQPGDVIRQINGQPIANWKDLTQAMALRKGDVTLSYERDGQTLTATAKAADFKPEAPTVLGITVNPTFKPVSIWAAAGLGFYQCYYWTDFSLRSLAQSFTKKKAPELAGPIGIVNVIHQSVHRSLFDFVFLIAMLSLAVGMFNLFPIPILDGGYALVYLWEGLTKKLPTEKMLNRAANVGLYILLLLVVYASYSDIKRIFFKPKAAAVATQAQAEKGTPSAEAEHVQD</sequence>
<evidence type="ECO:0000256" key="3">
    <source>
        <dbReference type="ARBA" id="ARBA00007931"/>
    </source>
</evidence>
<dbReference type="EMBL" id="NFJD01000002">
    <property type="protein sequence ID" value="OUO56898.1"/>
    <property type="molecule type" value="Genomic_DNA"/>
</dbReference>
<dbReference type="OrthoDB" id="9782003at2"/>
<evidence type="ECO:0000256" key="9">
    <source>
        <dbReference type="ARBA" id="ARBA00023049"/>
    </source>
</evidence>
<feature type="transmembrane region" description="Helical" evidence="11">
    <location>
        <begin position="324"/>
        <end position="341"/>
    </location>
</feature>
<feature type="transmembrane region" description="Helical" evidence="11">
    <location>
        <begin position="92"/>
        <end position="120"/>
    </location>
</feature>
<proteinExistence type="inferred from homology"/>
<dbReference type="InterPro" id="IPR036034">
    <property type="entry name" value="PDZ_sf"/>
</dbReference>
<dbReference type="SUPFAM" id="SSF50156">
    <property type="entry name" value="PDZ domain-like"/>
    <property type="match status" value="1"/>
</dbReference>
<evidence type="ECO:0000313" key="13">
    <source>
        <dbReference type="EMBL" id="OUO56898.1"/>
    </source>
</evidence>
<keyword evidence="4" id="KW-0645">Protease</keyword>
<dbReference type="InterPro" id="IPR004387">
    <property type="entry name" value="Pept_M50_Zn"/>
</dbReference>
<comment type="caution">
    <text evidence="13">The sequence shown here is derived from an EMBL/GenBank/DDBJ whole genome shotgun (WGS) entry which is preliminary data.</text>
</comment>
<dbReference type="Proteomes" id="UP000196368">
    <property type="component" value="Unassembled WGS sequence"/>
</dbReference>
<keyword evidence="9" id="KW-0482">Metalloprotease</keyword>
<gene>
    <name evidence="13" type="ORF">B5F75_03380</name>
</gene>
<dbReference type="GO" id="GO:0004222">
    <property type="term" value="F:metalloendopeptidase activity"/>
    <property type="evidence" value="ECO:0007669"/>
    <property type="project" value="InterPro"/>
</dbReference>
<dbReference type="AlphaFoldDB" id="A0A1Y4DIY0"/>
<evidence type="ECO:0000256" key="11">
    <source>
        <dbReference type="SAM" id="Phobius"/>
    </source>
</evidence>
<keyword evidence="6" id="KW-0378">Hydrolase</keyword>
<dbReference type="GO" id="GO:0006508">
    <property type="term" value="P:proteolysis"/>
    <property type="evidence" value="ECO:0007669"/>
    <property type="project" value="UniProtKB-KW"/>
</dbReference>
<dbReference type="InterPro" id="IPR008915">
    <property type="entry name" value="Peptidase_M50"/>
</dbReference>
<dbReference type="Gene3D" id="2.30.42.10">
    <property type="match status" value="1"/>
</dbReference>
<evidence type="ECO:0000256" key="8">
    <source>
        <dbReference type="ARBA" id="ARBA00022989"/>
    </source>
</evidence>
<dbReference type="InterPro" id="IPR041489">
    <property type="entry name" value="PDZ_6"/>
</dbReference>
<dbReference type="PANTHER" id="PTHR42837">
    <property type="entry name" value="REGULATOR OF SIGMA-E PROTEASE RSEP"/>
    <property type="match status" value="1"/>
</dbReference>
<evidence type="ECO:0000259" key="12">
    <source>
        <dbReference type="SMART" id="SM00228"/>
    </source>
</evidence>
<keyword evidence="5 11" id="KW-0812">Transmembrane</keyword>
<evidence type="ECO:0000256" key="10">
    <source>
        <dbReference type="ARBA" id="ARBA00023136"/>
    </source>
</evidence>
<dbReference type="GO" id="GO:0016020">
    <property type="term" value="C:membrane"/>
    <property type="evidence" value="ECO:0007669"/>
    <property type="project" value="UniProtKB-SubCell"/>
</dbReference>
<dbReference type="CDD" id="cd23081">
    <property type="entry name" value="cpPDZ_EcRseP-like"/>
    <property type="match status" value="1"/>
</dbReference>
<comment type="similarity">
    <text evidence="3">Belongs to the peptidase M50B family.</text>
</comment>
<keyword evidence="8 11" id="KW-1133">Transmembrane helix</keyword>
<evidence type="ECO:0000256" key="5">
    <source>
        <dbReference type="ARBA" id="ARBA00022692"/>
    </source>
</evidence>
<protein>
    <recommendedName>
        <fullName evidence="12">PDZ domain-containing protein</fullName>
    </recommendedName>
</protein>
<organism evidence="13 14">
    <name type="scientific">Candidatus Avelusimicrobium gallicola</name>
    <dbReference type="NCBI Taxonomy" id="2562704"/>
    <lineage>
        <taxon>Bacteria</taxon>
        <taxon>Pseudomonadati</taxon>
        <taxon>Elusimicrobiota</taxon>
        <taxon>Elusimicrobia</taxon>
        <taxon>Elusimicrobiales</taxon>
        <taxon>Elusimicrobiaceae</taxon>
        <taxon>Candidatus Avelusimicrobium</taxon>
    </lineage>
</organism>